<keyword evidence="4 6" id="KW-0862">Zinc</keyword>
<dbReference type="InterPro" id="IPR036291">
    <property type="entry name" value="NAD(P)-bd_dom_sf"/>
</dbReference>
<keyword evidence="5" id="KW-0560">Oxidoreductase</keyword>
<comment type="cofactor">
    <cofactor evidence="1 6">
        <name>Zn(2+)</name>
        <dbReference type="ChEBI" id="CHEBI:29105"/>
    </cofactor>
</comment>
<dbReference type="Pfam" id="PF08240">
    <property type="entry name" value="ADH_N"/>
    <property type="match status" value="1"/>
</dbReference>
<dbReference type="Gene3D" id="3.90.180.10">
    <property type="entry name" value="Medium-chain alcohol dehydrogenases, catalytic domain"/>
    <property type="match status" value="1"/>
</dbReference>
<evidence type="ECO:0000256" key="4">
    <source>
        <dbReference type="ARBA" id="ARBA00022833"/>
    </source>
</evidence>
<feature type="domain" description="Alcohol dehydrogenase-like C-terminal" evidence="7">
    <location>
        <begin position="183"/>
        <end position="309"/>
    </location>
</feature>
<evidence type="ECO:0000256" key="5">
    <source>
        <dbReference type="ARBA" id="ARBA00023002"/>
    </source>
</evidence>
<dbReference type="PANTHER" id="PTHR43161:SF9">
    <property type="entry name" value="SORBITOL DEHYDROGENASE"/>
    <property type="match status" value="1"/>
</dbReference>
<name>A0A1H5EIR8_9BRAD</name>
<sequence length="349" mass="36035">MTSMALAATLFGPEDLRMVERALDPLASGMVRIRFGAGGICGSDMHYYRHARTGDFVVTSPLVLGHEIAGEVVEIAGPAPGLKIGDRVAVNPSRWCGHCKPCRENRANLCENIFFMGSASKTPHMQGGFASVFDAVPAQCVKIPDHVTYQAAALAEPLAVCLHAVARAGDVNGKRAVLFGAGPIGLLTMLAARRAGVADVTVVDIAAAPLAFATRLGASHVVDISGGDEALKAQAAAQPFDVAFEVSGTAAGLASAIGVVRRGGIVVQVGNLPGGQIPVPANAVMAKEIDLRGSFRFGAEFFTAVELIADGSIDVLALVTAERPLSGAPDAVRLALDRSQSVKVVLTAH</sequence>
<evidence type="ECO:0000313" key="10">
    <source>
        <dbReference type="Proteomes" id="UP000183208"/>
    </source>
</evidence>
<protein>
    <submittedName>
        <fullName evidence="9">L-idonate 5-dehydrogenase</fullName>
    </submittedName>
</protein>
<dbReference type="PANTHER" id="PTHR43161">
    <property type="entry name" value="SORBITOL DEHYDROGENASE"/>
    <property type="match status" value="1"/>
</dbReference>
<accession>A0A1H5EIR8</accession>
<reference evidence="9 10" key="1">
    <citation type="submission" date="2016-10" db="EMBL/GenBank/DDBJ databases">
        <authorList>
            <person name="de Groot N.N."/>
        </authorList>
    </citation>
    <scope>NUCLEOTIDE SEQUENCE [LARGE SCALE GENOMIC DNA]</scope>
    <source>
        <strain evidence="9 10">GAS522</strain>
    </source>
</reference>
<dbReference type="InterPro" id="IPR002328">
    <property type="entry name" value="ADH_Zn_CS"/>
</dbReference>
<dbReference type="Proteomes" id="UP000183208">
    <property type="component" value="Unassembled WGS sequence"/>
</dbReference>
<feature type="domain" description="Alcohol dehydrogenase-like N-terminal" evidence="8">
    <location>
        <begin position="29"/>
        <end position="145"/>
    </location>
</feature>
<evidence type="ECO:0000256" key="3">
    <source>
        <dbReference type="ARBA" id="ARBA00022723"/>
    </source>
</evidence>
<dbReference type="InterPro" id="IPR013154">
    <property type="entry name" value="ADH-like_N"/>
</dbReference>
<dbReference type="Gene3D" id="3.40.50.720">
    <property type="entry name" value="NAD(P)-binding Rossmann-like Domain"/>
    <property type="match status" value="1"/>
</dbReference>
<dbReference type="Pfam" id="PF00107">
    <property type="entry name" value="ADH_zinc_N"/>
    <property type="match status" value="1"/>
</dbReference>
<dbReference type="SUPFAM" id="SSF51735">
    <property type="entry name" value="NAD(P)-binding Rossmann-fold domains"/>
    <property type="match status" value="1"/>
</dbReference>
<evidence type="ECO:0000259" key="7">
    <source>
        <dbReference type="Pfam" id="PF00107"/>
    </source>
</evidence>
<dbReference type="GO" id="GO:0008270">
    <property type="term" value="F:zinc ion binding"/>
    <property type="evidence" value="ECO:0007669"/>
    <property type="project" value="InterPro"/>
</dbReference>
<evidence type="ECO:0000256" key="2">
    <source>
        <dbReference type="ARBA" id="ARBA00008072"/>
    </source>
</evidence>
<dbReference type="RefSeq" id="WP_074825832.1">
    <property type="nucleotide sequence ID" value="NZ_FNTI01000001.1"/>
</dbReference>
<dbReference type="EMBL" id="FNTI01000001">
    <property type="protein sequence ID" value="SED91037.1"/>
    <property type="molecule type" value="Genomic_DNA"/>
</dbReference>
<organism evidence="9 10">
    <name type="scientific">Bradyrhizobium lablabi</name>
    <dbReference type="NCBI Taxonomy" id="722472"/>
    <lineage>
        <taxon>Bacteria</taxon>
        <taxon>Pseudomonadati</taxon>
        <taxon>Pseudomonadota</taxon>
        <taxon>Alphaproteobacteria</taxon>
        <taxon>Hyphomicrobiales</taxon>
        <taxon>Nitrobacteraceae</taxon>
        <taxon>Bradyrhizobium</taxon>
    </lineage>
</organism>
<dbReference type="OrthoDB" id="9809185at2"/>
<evidence type="ECO:0000313" key="9">
    <source>
        <dbReference type="EMBL" id="SED91037.1"/>
    </source>
</evidence>
<evidence type="ECO:0000256" key="6">
    <source>
        <dbReference type="RuleBase" id="RU361277"/>
    </source>
</evidence>
<gene>
    <name evidence="9" type="ORF">SAMN05444171_5622</name>
</gene>
<proteinExistence type="inferred from homology"/>
<evidence type="ECO:0000256" key="1">
    <source>
        <dbReference type="ARBA" id="ARBA00001947"/>
    </source>
</evidence>
<evidence type="ECO:0000259" key="8">
    <source>
        <dbReference type="Pfam" id="PF08240"/>
    </source>
</evidence>
<dbReference type="InterPro" id="IPR011032">
    <property type="entry name" value="GroES-like_sf"/>
</dbReference>
<dbReference type="CDD" id="cd08232">
    <property type="entry name" value="idonate-5-DH"/>
    <property type="match status" value="1"/>
</dbReference>
<dbReference type="PROSITE" id="PS00059">
    <property type="entry name" value="ADH_ZINC"/>
    <property type="match status" value="1"/>
</dbReference>
<dbReference type="SUPFAM" id="SSF50129">
    <property type="entry name" value="GroES-like"/>
    <property type="match status" value="1"/>
</dbReference>
<keyword evidence="3 6" id="KW-0479">Metal-binding</keyword>
<dbReference type="GO" id="GO:0016491">
    <property type="term" value="F:oxidoreductase activity"/>
    <property type="evidence" value="ECO:0007669"/>
    <property type="project" value="UniProtKB-KW"/>
</dbReference>
<dbReference type="InterPro" id="IPR013149">
    <property type="entry name" value="ADH-like_C"/>
</dbReference>
<dbReference type="AlphaFoldDB" id="A0A1H5EIR8"/>
<comment type="similarity">
    <text evidence="2 6">Belongs to the zinc-containing alcohol dehydrogenase family.</text>
</comment>